<dbReference type="STRING" id="1330018.A0A167Q733"/>
<evidence type="ECO:0000256" key="2">
    <source>
        <dbReference type="SAM" id="SignalP"/>
    </source>
</evidence>
<gene>
    <name evidence="3" type="ORF">CALVIDRAFT_511026</name>
</gene>
<dbReference type="SUPFAM" id="SSF53474">
    <property type="entry name" value="alpha/beta-Hydrolases"/>
    <property type="match status" value="1"/>
</dbReference>
<dbReference type="PANTHER" id="PTHR43037:SF4">
    <property type="entry name" value="PEPTIDASE S9 PROLYL OLIGOPEPTIDASE CATALYTIC DOMAIN-CONTAINING PROTEIN"/>
    <property type="match status" value="1"/>
</dbReference>
<dbReference type="OrthoDB" id="449091at2759"/>
<dbReference type="InterPro" id="IPR029058">
    <property type="entry name" value="AB_hydrolase_fold"/>
</dbReference>
<reference evidence="3 4" key="1">
    <citation type="journal article" date="2016" name="Mol. Biol. Evol.">
        <title>Comparative Genomics of Early-Diverging Mushroom-Forming Fungi Provides Insights into the Origins of Lignocellulose Decay Capabilities.</title>
        <authorList>
            <person name="Nagy L.G."/>
            <person name="Riley R."/>
            <person name="Tritt A."/>
            <person name="Adam C."/>
            <person name="Daum C."/>
            <person name="Floudas D."/>
            <person name="Sun H."/>
            <person name="Yadav J.S."/>
            <person name="Pangilinan J."/>
            <person name="Larsson K.H."/>
            <person name="Matsuura K."/>
            <person name="Barry K."/>
            <person name="Labutti K."/>
            <person name="Kuo R."/>
            <person name="Ohm R.A."/>
            <person name="Bhattacharya S.S."/>
            <person name="Shirouzu T."/>
            <person name="Yoshinaga Y."/>
            <person name="Martin F.M."/>
            <person name="Grigoriev I.V."/>
            <person name="Hibbett D.S."/>
        </authorList>
    </citation>
    <scope>NUCLEOTIDE SEQUENCE [LARGE SCALE GENOMIC DNA]</scope>
    <source>
        <strain evidence="3 4">TUFC12733</strain>
    </source>
</reference>
<evidence type="ECO:0000313" key="3">
    <source>
        <dbReference type="EMBL" id="KZO99480.1"/>
    </source>
</evidence>
<organism evidence="3 4">
    <name type="scientific">Calocera viscosa (strain TUFC12733)</name>
    <dbReference type="NCBI Taxonomy" id="1330018"/>
    <lineage>
        <taxon>Eukaryota</taxon>
        <taxon>Fungi</taxon>
        <taxon>Dikarya</taxon>
        <taxon>Basidiomycota</taxon>
        <taxon>Agaricomycotina</taxon>
        <taxon>Dacrymycetes</taxon>
        <taxon>Dacrymycetales</taxon>
        <taxon>Dacrymycetaceae</taxon>
        <taxon>Calocera</taxon>
    </lineage>
</organism>
<evidence type="ECO:0000313" key="4">
    <source>
        <dbReference type="Proteomes" id="UP000076738"/>
    </source>
</evidence>
<accession>A0A167Q733</accession>
<name>A0A167Q733_CALVF</name>
<feature type="chain" id="PRO_5007891402" description="Peptidase S9 prolyl oligopeptidase catalytic domain-containing protein" evidence="2">
    <location>
        <begin position="20"/>
        <end position="912"/>
    </location>
</feature>
<sequence>MISAWFLLAFWAALPGVRCSGQQVLTAPSTSVTLDSTWSVLGPFPQQAREQHFLSPSFPFPASSLPTADEIGSNQTWPSALADGGEVGWGTVMMQDGEVDISYPDVRWADIRSTGGWAALQHHSLLHTTLTVPSLSAPHQLELRLSQASFFCLLPRSSRAPSTPQWHHANIYALTHYPPTIIPLAPSQEEQVFDLWVSADYEIRLFGDPLFTAGGDAPVTRVGMDVSLRPVRHGPEPLHAEDVVPDFVDGWAFGNAFGIGIRAGWEGVVLESVEIDGFASLGFRRAHDPVDVEPEWTLAPFQTRVISLQILQSDPIPTTLEFLPFWIVFSTLDRSRVYTVYSDIPIKHRRPWWAHTEHETLLSTYILSGLPQAFVALPPLSLNAEGESAAPVILGLHGAGVTLESPFWPASVDRKERNWAVFASGGTEWGSDWHGVSAADAWGTVAALRELLVSCKAGWQGYAAGNETVVIGHSNGGQGTWYLTSRFPDLVLASVPTSAWLTPPHYVPLTFSRSVHFTDAKLRGVLDAALMSDGNDLFLSNMQGVRKGVMAVHGGADENVPVWMTREAVGIAKAWGADKIAYLEEPGRPHWWDDTFRSPQVRGFLSHVLSSTVSAAKTELPEKWTITVSNPKEVGSMFGWSINELEQAGKLARLEVKRSWRDEDTVILDVKTTNVDGFTVGEVGHATVLRINGVVLGSLLSGKFRVSAGSWNHAASVPSAPEAPAGPISSIFISPSRLTIVVPHDSAHGESVGARLAHALFLYLRVDSEVVTDEKALRMLEDGTLSPANLITVGGHENIFTRALLRRDKSAFSLSSSHHLQLAGRTFSEVSTGILFLHPHPASDSAMALVIAGADEAGLERALRAFPLRTGVGVPQWLVLGEEADWMGMGGVVAAGWWTRTWGVSEEMSWFA</sequence>
<dbReference type="AlphaFoldDB" id="A0A167Q733"/>
<feature type="signal peptide" evidence="2">
    <location>
        <begin position="1"/>
        <end position="19"/>
    </location>
</feature>
<keyword evidence="4" id="KW-1185">Reference proteome</keyword>
<proteinExistence type="predicted"/>
<protein>
    <recommendedName>
        <fullName evidence="5">Peptidase S9 prolyl oligopeptidase catalytic domain-containing protein</fullName>
    </recommendedName>
</protein>
<keyword evidence="1 2" id="KW-0732">Signal</keyword>
<evidence type="ECO:0008006" key="5">
    <source>
        <dbReference type="Google" id="ProtNLM"/>
    </source>
</evidence>
<dbReference type="Proteomes" id="UP000076738">
    <property type="component" value="Unassembled WGS sequence"/>
</dbReference>
<dbReference type="EMBL" id="KV417272">
    <property type="protein sequence ID" value="KZO99480.1"/>
    <property type="molecule type" value="Genomic_DNA"/>
</dbReference>
<dbReference type="PANTHER" id="PTHR43037">
    <property type="entry name" value="UNNAMED PRODUCT-RELATED"/>
    <property type="match status" value="1"/>
</dbReference>
<evidence type="ECO:0000256" key="1">
    <source>
        <dbReference type="ARBA" id="ARBA00022729"/>
    </source>
</evidence>
<dbReference type="Gene3D" id="3.40.50.1820">
    <property type="entry name" value="alpha/beta hydrolase"/>
    <property type="match status" value="1"/>
</dbReference>
<dbReference type="InterPro" id="IPR050955">
    <property type="entry name" value="Plant_Biomass_Hydrol_Est"/>
</dbReference>